<dbReference type="Proteomes" id="UP000305647">
    <property type="component" value="Unassembled WGS sequence"/>
</dbReference>
<dbReference type="GO" id="GO:0046982">
    <property type="term" value="F:protein heterodimerization activity"/>
    <property type="evidence" value="ECO:0007669"/>
    <property type="project" value="InterPro"/>
</dbReference>
<dbReference type="GO" id="GO:0001046">
    <property type="term" value="F:core promoter sequence-specific DNA binding"/>
    <property type="evidence" value="ECO:0007669"/>
    <property type="project" value="TreeGrafter"/>
</dbReference>
<accession>A0A4T0R6X0</accession>
<reference evidence="5 6" key="1">
    <citation type="submission" date="2019-03" db="EMBL/GenBank/DDBJ databases">
        <title>Sequencing 25 genomes of Wallemia mellicola.</title>
        <authorList>
            <person name="Gostincar C."/>
        </authorList>
    </citation>
    <scope>NUCLEOTIDE SEQUENCE [LARGE SCALE GENOMIC DNA]</scope>
    <source>
        <strain evidence="5 6">EXF-8738</strain>
    </source>
</reference>
<comment type="subcellular location">
    <subcellularLocation>
        <location evidence="1">Nucleus</location>
    </subcellularLocation>
</comment>
<dbReference type="AlphaFoldDB" id="A0A4T0R6X0"/>
<dbReference type="GO" id="GO:0017054">
    <property type="term" value="C:negative cofactor 2 complex"/>
    <property type="evidence" value="ECO:0007669"/>
    <property type="project" value="TreeGrafter"/>
</dbReference>
<evidence type="ECO:0000313" key="5">
    <source>
        <dbReference type="EMBL" id="TIC33622.1"/>
    </source>
</evidence>
<evidence type="ECO:0000259" key="4">
    <source>
        <dbReference type="Pfam" id="PF00808"/>
    </source>
</evidence>
<feature type="domain" description="Transcription factor CBF/NF-Y/archaeal histone" evidence="4">
    <location>
        <begin position="19"/>
        <end position="70"/>
    </location>
</feature>
<comment type="caution">
    <text evidence="5">The sequence shown here is derived from an EMBL/GenBank/DDBJ whole genome shotgun (WGS) entry which is preliminary data.</text>
</comment>
<sequence length="124" mass="14329">MASTSDKQQIQLKKQKNTKFPVARIKKIMQMDDEVAKALELFMQALVDETLKVTQDKGAKKMTAQHLKQSIEKTEQFDFLSEIAEKIPAPSADDNQPKKRKPRKKSVKQEDQQEDLKQEAQEEE</sequence>
<dbReference type="InterPro" id="IPR050568">
    <property type="entry name" value="Transcr_DNA_Rep_Reg"/>
</dbReference>
<dbReference type="PANTHER" id="PTHR10252">
    <property type="entry name" value="HISTONE-LIKE TRANSCRIPTION FACTOR CCAAT-RELATED"/>
    <property type="match status" value="1"/>
</dbReference>
<feature type="compositionally biased region" description="Basic and acidic residues" evidence="3">
    <location>
        <begin position="107"/>
        <end position="124"/>
    </location>
</feature>
<feature type="region of interest" description="Disordered" evidence="3">
    <location>
        <begin position="84"/>
        <end position="124"/>
    </location>
</feature>
<dbReference type="GO" id="GO:0016251">
    <property type="term" value="F:RNA polymerase II general transcription initiation factor activity"/>
    <property type="evidence" value="ECO:0007669"/>
    <property type="project" value="TreeGrafter"/>
</dbReference>
<name>A0A4T0R6X0_9BASI</name>
<proteinExistence type="predicted"/>
<dbReference type="CDD" id="cd22906">
    <property type="entry name" value="HFD_DRAP1"/>
    <property type="match status" value="1"/>
</dbReference>
<dbReference type="EMBL" id="SPRO01000004">
    <property type="protein sequence ID" value="TIC33622.1"/>
    <property type="molecule type" value="Genomic_DNA"/>
</dbReference>
<gene>
    <name evidence="5" type="ORF">E3Q10_00665</name>
</gene>
<dbReference type="InterPro" id="IPR003958">
    <property type="entry name" value="CBFA_NFYB_domain"/>
</dbReference>
<protein>
    <submittedName>
        <fullName evidence="5">Histone-fold-containing protein</fullName>
    </submittedName>
</protein>
<evidence type="ECO:0000256" key="2">
    <source>
        <dbReference type="ARBA" id="ARBA00023242"/>
    </source>
</evidence>
<dbReference type="Pfam" id="PF00808">
    <property type="entry name" value="CBFD_NFYB_HMF"/>
    <property type="match status" value="1"/>
</dbReference>
<evidence type="ECO:0000256" key="3">
    <source>
        <dbReference type="SAM" id="MobiDB-lite"/>
    </source>
</evidence>
<dbReference type="InterPro" id="IPR009072">
    <property type="entry name" value="Histone-fold"/>
</dbReference>
<dbReference type="PANTHER" id="PTHR10252:SF5">
    <property type="entry name" value="DR1-ASSOCIATED COREPRESSOR"/>
    <property type="match status" value="1"/>
</dbReference>
<keyword evidence="2" id="KW-0539">Nucleus</keyword>
<dbReference type="SUPFAM" id="SSF47113">
    <property type="entry name" value="Histone-fold"/>
    <property type="match status" value="1"/>
</dbReference>
<evidence type="ECO:0000256" key="1">
    <source>
        <dbReference type="ARBA" id="ARBA00004123"/>
    </source>
</evidence>
<organism evidence="5 6">
    <name type="scientific">Wallemia mellicola</name>
    <dbReference type="NCBI Taxonomy" id="1708541"/>
    <lineage>
        <taxon>Eukaryota</taxon>
        <taxon>Fungi</taxon>
        <taxon>Dikarya</taxon>
        <taxon>Basidiomycota</taxon>
        <taxon>Wallemiomycotina</taxon>
        <taxon>Wallemiomycetes</taxon>
        <taxon>Wallemiales</taxon>
        <taxon>Wallemiaceae</taxon>
        <taxon>Wallemia</taxon>
    </lineage>
</organism>
<dbReference type="Gene3D" id="1.10.20.10">
    <property type="entry name" value="Histone, subunit A"/>
    <property type="match status" value="1"/>
</dbReference>
<evidence type="ECO:0000313" key="6">
    <source>
        <dbReference type="Proteomes" id="UP000305647"/>
    </source>
</evidence>